<sequence length="163" mass="18245">MAVPRLMPTLLPPQLVPTPSLPLLLPSASKSLLPSTLILPLVLSTTSRALHWPQKDGVKAGFERTITGLTPGQTYYLGYGHHTGNGAHLPYYECDILVKFDGVNFDDFDPFYDPNAWWQYRNRMDFVTPTHSTVELSFVLTCKNNPATFTLLMDDVFLSACQK</sequence>
<accession>A0A9P5BDF3</accession>
<dbReference type="GO" id="GO:0003743">
    <property type="term" value="F:translation initiation factor activity"/>
    <property type="evidence" value="ECO:0007669"/>
    <property type="project" value="UniProtKB-KW"/>
</dbReference>
<name>A0A9P5BDF3_9HYPO</name>
<keyword evidence="1" id="KW-0648">Protein biosynthesis</keyword>
<comment type="caution">
    <text evidence="1">The sequence shown here is derived from an EMBL/GenBank/DDBJ whole genome shotgun (WGS) entry which is preliminary data.</text>
</comment>
<organism evidence="1 2">
    <name type="scientific">Fusarium agapanthi</name>
    <dbReference type="NCBI Taxonomy" id="1803897"/>
    <lineage>
        <taxon>Eukaryota</taxon>
        <taxon>Fungi</taxon>
        <taxon>Dikarya</taxon>
        <taxon>Ascomycota</taxon>
        <taxon>Pezizomycotina</taxon>
        <taxon>Sordariomycetes</taxon>
        <taxon>Hypocreomycetidae</taxon>
        <taxon>Hypocreales</taxon>
        <taxon>Nectriaceae</taxon>
        <taxon>Fusarium</taxon>
        <taxon>Fusarium fujikuroi species complex</taxon>
    </lineage>
</organism>
<dbReference type="AlphaFoldDB" id="A0A9P5BDF3"/>
<evidence type="ECO:0000313" key="2">
    <source>
        <dbReference type="Proteomes" id="UP000737391"/>
    </source>
</evidence>
<reference evidence="1" key="1">
    <citation type="submission" date="2020-01" db="EMBL/GenBank/DDBJ databases">
        <title>Identification and distribution of gene clusters putatively required for synthesis of sphingolipid metabolism inhibitors in phylogenetically diverse species of the filamentous fungus Fusarium.</title>
        <authorList>
            <person name="Kim H.-S."/>
            <person name="Busman M."/>
            <person name="Brown D.W."/>
            <person name="Divon H."/>
            <person name="Uhlig S."/>
            <person name="Proctor R.H."/>
        </authorList>
    </citation>
    <scope>NUCLEOTIDE SEQUENCE</scope>
    <source>
        <strain evidence="1">NRRL 31653</strain>
    </source>
</reference>
<dbReference type="OrthoDB" id="5105532at2759"/>
<dbReference type="Proteomes" id="UP000737391">
    <property type="component" value="Unassembled WGS sequence"/>
</dbReference>
<gene>
    <name evidence="1" type="ORF">FAGAP_3902</name>
</gene>
<proteinExistence type="predicted"/>
<dbReference type="EMBL" id="LUFC02000228">
    <property type="protein sequence ID" value="KAF4499901.1"/>
    <property type="molecule type" value="Genomic_DNA"/>
</dbReference>
<protein>
    <submittedName>
        <fullName evidence="1">Translation initiation factor IF-2</fullName>
    </submittedName>
</protein>
<keyword evidence="2" id="KW-1185">Reference proteome</keyword>
<evidence type="ECO:0000313" key="1">
    <source>
        <dbReference type="EMBL" id="KAF4499901.1"/>
    </source>
</evidence>
<keyword evidence="1" id="KW-0396">Initiation factor</keyword>